<dbReference type="GO" id="GO:0016757">
    <property type="term" value="F:glycosyltransferase activity"/>
    <property type="evidence" value="ECO:0007669"/>
    <property type="project" value="InterPro"/>
</dbReference>
<dbReference type="EMBL" id="JXJU01000005">
    <property type="protein sequence ID" value="PCS00105.1"/>
    <property type="molecule type" value="Genomic_DNA"/>
</dbReference>
<protein>
    <submittedName>
        <fullName evidence="3">Glycosyl transferase family 1</fullName>
    </submittedName>
</protein>
<sequence length="375" mass="43131">MSKTVAFFNGFYVPHLGGVERYTYNIAKKLLEKGYNVIIVTTQHDDQLKNEEILEGIKVYRLPIKKFWKNRYPFFKKNKTYHDLVQKIEQEPIDYFVANTRFHLAALLGTELAKKKNKKAIVLEHGTTYLTLNNPFLDFFLKRIEKWLINKVKKNTDIFYGVSKEAADWIKIFGIQSKGVLYNAVDSEDLAKFSHPKHSDTITLSYSGRLQAQFKGVEKLLSAFIQISKEYPHLKLIIAGDGPILEEMKAQYPQENIHFLGHVSHDKVMEVNNESDIFVLMSKIEGFSTSMIEAALLKNVIITTNVGGAHELIPSEEYGFVIENSEEALLLTLRELLENQDRIQKIQNKVSQRVIENFTWDMTAEAFIKAFGGLE</sequence>
<evidence type="ECO:0000313" key="4">
    <source>
        <dbReference type="Proteomes" id="UP000218181"/>
    </source>
</evidence>
<dbReference type="Gene3D" id="3.40.50.2000">
    <property type="entry name" value="Glycogen Phosphorylase B"/>
    <property type="match status" value="2"/>
</dbReference>
<evidence type="ECO:0000313" key="3">
    <source>
        <dbReference type="EMBL" id="PCS00105.1"/>
    </source>
</evidence>
<feature type="domain" description="Glycosyl transferase family 1" evidence="1">
    <location>
        <begin position="191"/>
        <end position="349"/>
    </location>
</feature>
<dbReference type="CDD" id="cd03801">
    <property type="entry name" value="GT4_PimA-like"/>
    <property type="match status" value="1"/>
</dbReference>
<name>A0A2A5RLD8_9LACT</name>
<gene>
    <name evidence="3" type="ORF">RT41_GL001416</name>
</gene>
<dbReference type="Pfam" id="PF13439">
    <property type="entry name" value="Glyco_transf_4"/>
    <property type="match status" value="1"/>
</dbReference>
<accession>A0A2A5RLD8</accession>
<organism evidence="3 4">
    <name type="scientific">Lactococcus fujiensis JCM 16395</name>
    <dbReference type="NCBI Taxonomy" id="1291764"/>
    <lineage>
        <taxon>Bacteria</taxon>
        <taxon>Bacillati</taxon>
        <taxon>Bacillota</taxon>
        <taxon>Bacilli</taxon>
        <taxon>Lactobacillales</taxon>
        <taxon>Streptococcaceae</taxon>
        <taxon>Lactococcus</taxon>
    </lineage>
</organism>
<dbReference type="STRING" id="1291764.GCA_001311235_02616"/>
<keyword evidence="3" id="KW-0808">Transferase</keyword>
<keyword evidence="4" id="KW-1185">Reference proteome</keyword>
<dbReference type="AlphaFoldDB" id="A0A2A5RLD8"/>
<dbReference type="PANTHER" id="PTHR45871:SF1">
    <property type="entry name" value="PHOSPHATIDYLINOSITOL N-ACETYLGLUCOSAMINYLTRANSFERASE SUBUNIT A"/>
    <property type="match status" value="1"/>
</dbReference>
<dbReference type="Pfam" id="PF00534">
    <property type="entry name" value="Glycos_transf_1"/>
    <property type="match status" value="1"/>
</dbReference>
<evidence type="ECO:0000259" key="1">
    <source>
        <dbReference type="Pfam" id="PF00534"/>
    </source>
</evidence>
<dbReference type="InterPro" id="IPR028098">
    <property type="entry name" value="Glyco_trans_4-like_N"/>
</dbReference>
<reference evidence="3 4" key="1">
    <citation type="submission" date="2014-12" db="EMBL/GenBank/DDBJ databases">
        <title>Draft genome sequences of 10 type strains of Lactococcus.</title>
        <authorList>
            <person name="Sun Z."/>
            <person name="Zhong Z."/>
            <person name="Liu W."/>
            <person name="Zhang W."/>
            <person name="Zhang H."/>
        </authorList>
    </citation>
    <scope>NUCLEOTIDE SEQUENCE [LARGE SCALE GENOMIC DNA]</scope>
    <source>
        <strain evidence="3 4">JCM 16395</strain>
    </source>
</reference>
<evidence type="ECO:0000259" key="2">
    <source>
        <dbReference type="Pfam" id="PF13439"/>
    </source>
</evidence>
<dbReference type="SUPFAM" id="SSF53756">
    <property type="entry name" value="UDP-Glycosyltransferase/glycogen phosphorylase"/>
    <property type="match status" value="1"/>
</dbReference>
<dbReference type="Proteomes" id="UP000218181">
    <property type="component" value="Unassembled WGS sequence"/>
</dbReference>
<feature type="domain" description="Glycosyltransferase subfamily 4-like N-terminal" evidence="2">
    <location>
        <begin position="17"/>
        <end position="188"/>
    </location>
</feature>
<dbReference type="PANTHER" id="PTHR45871">
    <property type="entry name" value="N-ACETYLGLUCOSAMINYL-PHOSPHATIDYLINOSITOL BIOSYNTHETIC PROTEIN"/>
    <property type="match status" value="1"/>
</dbReference>
<dbReference type="InterPro" id="IPR001296">
    <property type="entry name" value="Glyco_trans_1"/>
</dbReference>
<proteinExistence type="predicted"/>
<dbReference type="RefSeq" id="WP_096817875.1">
    <property type="nucleotide sequence ID" value="NZ_JXJU01000005.1"/>
</dbReference>
<comment type="caution">
    <text evidence="3">The sequence shown here is derived from an EMBL/GenBank/DDBJ whole genome shotgun (WGS) entry which is preliminary data.</text>
</comment>
<dbReference type="OrthoDB" id="73743at2"/>